<dbReference type="VEuPathDB" id="FungiDB:LEMA_P119000.1"/>
<organism evidence="2">
    <name type="scientific">Leptosphaeria maculans (strain JN3 / isolate v23.1.3 / race Av1-4-5-6-7-8)</name>
    <name type="common">Blackleg fungus</name>
    <name type="synonym">Phoma lingam</name>
    <dbReference type="NCBI Taxonomy" id="985895"/>
    <lineage>
        <taxon>Eukaryota</taxon>
        <taxon>Fungi</taxon>
        <taxon>Dikarya</taxon>
        <taxon>Ascomycota</taxon>
        <taxon>Pezizomycotina</taxon>
        <taxon>Dothideomycetes</taxon>
        <taxon>Pleosporomycetidae</taxon>
        <taxon>Pleosporales</taxon>
        <taxon>Pleosporineae</taxon>
        <taxon>Leptosphaeriaceae</taxon>
        <taxon>Plenodomus</taxon>
        <taxon>Plenodomus lingam/Leptosphaeria maculans species complex</taxon>
    </lineage>
</organism>
<name>E4ZTP1_LEPMJ</name>
<dbReference type="InParanoid" id="E4ZTP1"/>
<dbReference type="HOGENOM" id="CLU_3106835_0_0_1"/>
<sequence>MQMPFAILDSYQHEFPQYLRIRTPGCLKQVRMQILHRHAHASQPPAGLPAI</sequence>
<evidence type="ECO:0000313" key="2">
    <source>
        <dbReference type="Proteomes" id="UP000002668"/>
    </source>
</evidence>
<accession>E4ZTP1</accession>
<keyword evidence="2" id="KW-1185">Reference proteome</keyword>
<dbReference type="EMBL" id="FP929125">
    <property type="protein sequence ID" value="CBX94897.1"/>
    <property type="molecule type" value="Genomic_DNA"/>
</dbReference>
<dbReference type="AlphaFoldDB" id="E4ZTP1"/>
<reference evidence="2" key="1">
    <citation type="journal article" date="2011" name="Nat. Commun.">
        <title>Effector diversification within compartments of the Leptosphaeria maculans genome affected by Repeat-Induced Point mutations.</title>
        <authorList>
            <person name="Rouxel T."/>
            <person name="Grandaubert J."/>
            <person name="Hane J.K."/>
            <person name="Hoede C."/>
            <person name="van de Wouw A.P."/>
            <person name="Couloux A."/>
            <person name="Dominguez V."/>
            <person name="Anthouard V."/>
            <person name="Bally P."/>
            <person name="Bourras S."/>
            <person name="Cozijnsen A.J."/>
            <person name="Ciuffetti L.M."/>
            <person name="Degrave A."/>
            <person name="Dilmaghani A."/>
            <person name="Duret L."/>
            <person name="Fudal I."/>
            <person name="Goodwin S.B."/>
            <person name="Gout L."/>
            <person name="Glaser N."/>
            <person name="Linglin J."/>
            <person name="Kema G.H.J."/>
            <person name="Lapalu N."/>
            <person name="Lawrence C.B."/>
            <person name="May K."/>
            <person name="Meyer M."/>
            <person name="Ollivier B."/>
            <person name="Poulain J."/>
            <person name="Schoch C.L."/>
            <person name="Simon A."/>
            <person name="Spatafora J.W."/>
            <person name="Stachowiak A."/>
            <person name="Turgeon B.G."/>
            <person name="Tyler B.M."/>
            <person name="Vincent D."/>
            <person name="Weissenbach J."/>
            <person name="Amselem J."/>
            <person name="Quesneville H."/>
            <person name="Oliver R.P."/>
            <person name="Wincker P."/>
            <person name="Balesdent M.-H."/>
            <person name="Howlett B.J."/>
        </authorList>
    </citation>
    <scope>NUCLEOTIDE SEQUENCE [LARGE SCALE GENOMIC DNA]</scope>
    <source>
        <strain evidence="2">JN3 / isolate v23.1.3 / race Av1-4-5-6-7-8</strain>
    </source>
</reference>
<proteinExistence type="predicted"/>
<dbReference type="Proteomes" id="UP000002668">
    <property type="component" value="Genome"/>
</dbReference>
<protein>
    <submittedName>
        <fullName evidence="1">Predicted protein</fullName>
    </submittedName>
</protein>
<evidence type="ECO:0000313" key="1">
    <source>
        <dbReference type="EMBL" id="CBX94897.1"/>
    </source>
</evidence>
<gene>
    <name evidence="1" type="ORF">LEMA_P119000.1</name>
</gene>